<keyword evidence="3" id="KW-1185">Reference proteome</keyword>
<proteinExistence type="predicted"/>
<dbReference type="OrthoDB" id="2284884at2759"/>
<feature type="compositionally biased region" description="Low complexity" evidence="1">
    <location>
        <begin position="31"/>
        <end position="46"/>
    </location>
</feature>
<evidence type="ECO:0000313" key="3">
    <source>
        <dbReference type="Proteomes" id="UP000603453"/>
    </source>
</evidence>
<reference evidence="2" key="1">
    <citation type="submission" date="2020-12" db="EMBL/GenBank/DDBJ databases">
        <title>Metabolic potential, ecology and presence of endohyphal bacteria is reflected in genomic diversity of Mucoromycotina.</title>
        <authorList>
            <person name="Muszewska A."/>
            <person name="Okrasinska A."/>
            <person name="Steczkiewicz K."/>
            <person name="Drgas O."/>
            <person name="Orlowska M."/>
            <person name="Perlinska-Lenart U."/>
            <person name="Aleksandrzak-Piekarczyk T."/>
            <person name="Szatraj K."/>
            <person name="Zielenkiewicz U."/>
            <person name="Pilsyk S."/>
            <person name="Malc E."/>
            <person name="Mieczkowski P."/>
            <person name="Kruszewska J.S."/>
            <person name="Biernat P."/>
            <person name="Pawlowska J."/>
        </authorList>
    </citation>
    <scope>NUCLEOTIDE SEQUENCE</scope>
    <source>
        <strain evidence="2">WA0000017839</strain>
    </source>
</reference>
<evidence type="ECO:0000313" key="2">
    <source>
        <dbReference type="EMBL" id="KAG2209967.1"/>
    </source>
</evidence>
<dbReference type="AlphaFoldDB" id="A0A8H7RGS4"/>
<organism evidence="2 3">
    <name type="scientific">Mucor saturninus</name>
    <dbReference type="NCBI Taxonomy" id="64648"/>
    <lineage>
        <taxon>Eukaryota</taxon>
        <taxon>Fungi</taxon>
        <taxon>Fungi incertae sedis</taxon>
        <taxon>Mucoromycota</taxon>
        <taxon>Mucoromycotina</taxon>
        <taxon>Mucoromycetes</taxon>
        <taxon>Mucorales</taxon>
        <taxon>Mucorineae</taxon>
        <taxon>Mucoraceae</taxon>
        <taxon>Mucor</taxon>
    </lineage>
</organism>
<feature type="region of interest" description="Disordered" evidence="1">
    <location>
        <begin position="31"/>
        <end position="56"/>
    </location>
</feature>
<protein>
    <submittedName>
        <fullName evidence="2">Uncharacterized protein</fullName>
    </submittedName>
</protein>
<dbReference type="EMBL" id="JAEPRD010000013">
    <property type="protein sequence ID" value="KAG2209967.1"/>
    <property type="molecule type" value="Genomic_DNA"/>
</dbReference>
<name>A0A8H7RGS4_9FUNG</name>
<feature type="compositionally biased region" description="Polar residues" evidence="1">
    <location>
        <begin position="47"/>
        <end position="56"/>
    </location>
</feature>
<gene>
    <name evidence="2" type="ORF">INT47_003403</name>
</gene>
<dbReference type="Proteomes" id="UP000603453">
    <property type="component" value="Unassembled WGS sequence"/>
</dbReference>
<accession>A0A8H7RGS4</accession>
<sequence length="299" mass="33657">MKNGIRSLFGLNKKSKKSSNNIALDEVYSPSSSVSSFSTESSNNDSAPSTPTHASIQENRGIFRTLEPVWYFQSNLLQQRGVGQDASEWIRFDDHSQYTLENALHSKPECTLQQSSLGPCTISFTPKSNSSKSVKKQRQSMMAMPGNGKEQYSSMPTLHTAGNLGRSFELNKHIRRTISPAWWFEQDSADGSKGMCRFDYKNQVRLEALSEGRTRLVLTDDAFNVPFTVVLEAPQQPQLKEEVRGFLYLEPVSSAFQLAYSAARTEDKFNDYINAQQEEIYSAEYNEPWGTGLARRCSV</sequence>
<comment type="caution">
    <text evidence="2">The sequence shown here is derived from an EMBL/GenBank/DDBJ whole genome shotgun (WGS) entry which is preliminary data.</text>
</comment>
<evidence type="ECO:0000256" key="1">
    <source>
        <dbReference type="SAM" id="MobiDB-lite"/>
    </source>
</evidence>